<feature type="transmembrane region" description="Helical" evidence="6">
    <location>
        <begin position="179"/>
        <end position="198"/>
    </location>
</feature>
<evidence type="ECO:0000256" key="6">
    <source>
        <dbReference type="SAM" id="Phobius"/>
    </source>
</evidence>
<evidence type="ECO:0000256" key="1">
    <source>
        <dbReference type="ARBA" id="ARBA00004141"/>
    </source>
</evidence>
<keyword evidence="4 6" id="KW-1133">Transmembrane helix</keyword>
<keyword evidence="5 6" id="KW-0472">Membrane</keyword>
<dbReference type="PANTHER" id="PTHR21433:SF0">
    <property type="entry name" value="TRANSMEMBRANE PROTEIN 120 HOMOLOG"/>
    <property type="match status" value="1"/>
</dbReference>
<keyword evidence="8" id="KW-1185">Reference proteome</keyword>
<dbReference type="Proteomes" id="UP001300502">
    <property type="component" value="Unassembled WGS sequence"/>
</dbReference>
<sequence>MVVETKKEYYVESPTDSNSHHDNVDGRPTTPLLDWGQYLKDVETAHNSLLQIADQLKQSFSQLDSLQAEFESKYLTQKKDIESLKAYLKDITDTLQYKEAKEKIESWSRDLKQLSFLMPVSGGIFVELFLGTTDLGFRRRQQRMAFKTQYELYKKRLGPVFVCATFLCFLFERNRWLHMLLQLFLAYYYASLAIRENILRANGSNIKPWWIWHHYLSMGIATCFLTWPDSTSYAMFRNRLHIFGMYTALLQILQARYQMARLYTLRSLGKAGEMDVANTDSTQIHWGSSMKLLMPFVIVGQFIQLYNCIFLYRLWRMFPSETHILVASLLFLCTFTGNFSTTMYTLYEKATGSNNNNNKKKRT</sequence>
<dbReference type="EMBL" id="JANCYU010000019">
    <property type="protein sequence ID" value="KAK4523695.1"/>
    <property type="molecule type" value="Genomic_DNA"/>
</dbReference>
<comment type="subcellular location">
    <subcellularLocation>
        <location evidence="1">Membrane</location>
        <topology evidence="1">Multi-pass membrane protein</topology>
    </subcellularLocation>
</comment>
<evidence type="ECO:0000256" key="3">
    <source>
        <dbReference type="ARBA" id="ARBA00022692"/>
    </source>
</evidence>
<name>A0AAV9I8J4_9RHOD</name>
<feature type="transmembrane region" description="Helical" evidence="6">
    <location>
        <begin position="210"/>
        <end position="228"/>
    </location>
</feature>
<reference evidence="7 8" key="1">
    <citation type="submission" date="2022-07" db="EMBL/GenBank/DDBJ databases">
        <title>Genome-wide signatures of adaptation to extreme environments.</title>
        <authorList>
            <person name="Cho C.H."/>
            <person name="Yoon H.S."/>
        </authorList>
    </citation>
    <scope>NUCLEOTIDE SEQUENCE [LARGE SCALE GENOMIC DNA]</scope>
    <source>
        <strain evidence="7 8">108.79 E11</strain>
    </source>
</reference>
<evidence type="ECO:0000256" key="4">
    <source>
        <dbReference type="ARBA" id="ARBA00022989"/>
    </source>
</evidence>
<feature type="transmembrane region" description="Helical" evidence="6">
    <location>
        <begin position="324"/>
        <end position="347"/>
    </location>
</feature>
<evidence type="ECO:0000313" key="8">
    <source>
        <dbReference type="Proteomes" id="UP001300502"/>
    </source>
</evidence>
<dbReference type="GO" id="GO:0016020">
    <property type="term" value="C:membrane"/>
    <property type="evidence" value="ECO:0007669"/>
    <property type="project" value="UniProtKB-SubCell"/>
</dbReference>
<keyword evidence="3 6" id="KW-0812">Transmembrane</keyword>
<comment type="caution">
    <text evidence="7">The sequence shown here is derived from an EMBL/GenBank/DDBJ whole genome shotgun (WGS) entry which is preliminary data.</text>
</comment>
<proteinExistence type="inferred from homology"/>
<dbReference type="InterPro" id="IPR012926">
    <property type="entry name" value="TMEM120A/B"/>
</dbReference>
<gene>
    <name evidence="7" type="ORF">GAYE_PCTG75G1591</name>
</gene>
<evidence type="ECO:0000256" key="5">
    <source>
        <dbReference type="ARBA" id="ARBA00023136"/>
    </source>
</evidence>
<comment type="similarity">
    <text evidence="2">Belongs to the TMEM120 family.</text>
</comment>
<organism evidence="7 8">
    <name type="scientific">Galdieria yellowstonensis</name>
    <dbReference type="NCBI Taxonomy" id="3028027"/>
    <lineage>
        <taxon>Eukaryota</taxon>
        <taxon>Rhodophyta</taxon>
        <taxon>Bangiophyceae</taxon>
        <taxon>Galdieriales</taxon>
        <taxon>Galdieriaceae</taxon>
        <taxon>Galdieria</taxon>
    </lineage>
</organism>
<dbReference type="Pfam" id="PF07851">
    <property type="entry name" value="TMEM120A-B"/>
    <property type="match status" value="1"/>
</dbReference>
<dbReference type="PANTHER" id="PTHR21433">
    <property type="entry name" value="TRANSMEMBRANE PROTEIN INDUCED BY TUMOR NECROSIS FACTOR ALPHA"/>
    <property type="match status" value="1"/>
</dbReference>
<dbReference type="AlphaFoldDB" id="A0AAV9I8J4"/>
<evidence type="ECO:0000313" key="7">
    <source>
        <dbReference type="EMBL" id="KAK4523695.1"/>
    </source>
</evidence>
<protein>
    <recommendedName>
        <fullName evidence="9">Glycerophosphocholine acyltransferase 1</fullName>
    </recommendedName>
</protein>
<feature type="transmembrane region" description="Helical" evidence="6">
    <location>
        <begin position="292"/>
        <end position="312"/>
    </location>
</feature>
<evidence type="ECO:0000256" key="2">
    <source>
        <dbReference type="ARBA" id="ARBA00009700"/>
    </source>
</evidence>
<accession>A0AAV9I8J4</accession>
<evidence type="ECO:0008006" key="9">
    <source>
        <dbReference type="Google" id="ProtNLM"/>
    </source>
</evidence>